<protein>
    <submittedName>
        <fullName evidence="1">F5/8 type C domain-containing protein</fullName>
    </submittedName>
</protein>
<dbReference type="Gene3D" id="2.60.120.260">
    <property type="entry name" value="Galactose-binding domain-like"/>
    <property type="match status" value="1"/>
</dbReference>
<reference evidence="1" key="1">
    <citation type="submission" date="2022-12" db="EMBL/GenBank/DDBJ databases">
        <authorList>
            <person name="Alioto T."/>
            <person name="Alioto T."/>
            <person name="Gomez Garrido J."/>
        </authorList>
    </citation>
    <scope>NUCLEOTIDE SEQUENCE</scope>
</reference>
<keyword evidence="2" id="KW-1185">Reference proteome</keyword>
<dbReference type="EMBL" id="OX395144">
    <property type="protein sequence ID" value="CAI5798770.1"/>
    <property type="molecule type" value="Genomic_DNA"/>
</dbReference>
<dbReference type="SUPFAM" id="SSF49785">
    <property type="entry name" value="Galactose-binding domain-like"/>
    <property type="match status" value="1"/>
</dbReference>
<gene>
    <name evidence="1" type="ORF">PODLI_1B016681</name>
</gene>
<dbReference type="Proteomes" id="UP001178461">
    <property type="component" value="Chromosome 18"/>
</dbReference>
<dbReference type="AlphaFoldDB" id="A0AA35LM06"/>
<evidence type="ECO:0000313" key="2">
    <source>
        <dbReference type="Proteomes" id="UP001178461"/>
    </source>
</evidence>
<accession>A0AA35LM06</accession>
<sequence>MGVGGAGKSRLHFAFLSRLRFFCLSDRDEEHRYAAEIIFARSGADGFLDPGIDSFSPKSFAGSCGWKNIGTHLLDFCLHLATSLICSGTVSRVSSVLNRDVKQFGKKFMFDGTEETCWNSDQGATQWLTLEFPQAVRASQIRIQFQGGFASRKCVVQGCQNGGDLSPVAEFYPEDTNSLQISFFPFPPSSLGCGGGDGVQNFAFLNCSSLYHFSLEETPLDKLKITFENSTDFFGRVIVYQLDVRGVKL</sequence>
<name>A0AA35LM06_9SAUR</name>
<dbReference type="Pfam" id="PF22633">
    <property type="entry name" value="F5_F8_type_C_2"/>
    <property type="match status" value="1"/>
</dbReference>
<organism evidence="1 2">
    <name type="scientific">Podarcis lilfordi</name>
    <name type="common">Lilford's wall lizard</name>
    <dbReference type="NCBI Taxonomy" id="74358"/>
    <lineage>
        <taxon>Eukaryota</taxon>
        <taxon>Metazoa</taxon>
        <taxon>Chordata</taxon>
        <taxon>Craniata</taxon>
        <taxon>Vertebrata</taxon>
        <taxon>Euteleostomi</taxon>
        <taxon>Lepidosauria</taxon>
        <taxon>Squamata</taxon>
        <taxon>Bifurcata</taxon>
        <taxon>Unidentata</taxon>
        <taxon>Episquamata</taxon>
        <taxon>Laterata</taxon>
        <taxon>Lacertibaenia</taxon>
        <taxon>Lacertidae</taxon>
        <taxon>Podarcis</taxon>
    </lineage>
</organism>
<dbReference type="InterPro" id="IPR008979">
    <property type="entry name" value="Galactose-bd-like_sf"/>
</dbReference>
<evidence type="ECO:0000313" key="1">
    <source>
        <dbReference type="EMBL" id="CAI5798770.1"/>
    </source>
</evidence>
<proteinExistence type="predicted"/>